<dbReference type="Proteomes" id="UP000287651">
    <property type="component" value="Unassembled WGS sequence"/>
</dbReference>
<comment type="caution">
    <text evidence="1">The sequence shown here is derived from an EMBL/GenBank/DDBJ whole genome shotgun (WGS) entry which is preliminary data.</text>
</comment>
<protein>
    <submittedName>
        <fullName evidence="1">Uncharacterized protein</fullName>
    </submittedName>
</protein>
<dbReference type="AlphaFoldDB" id="A0A426ZRF4"/>
<proteinExistence type="predicted"/>
<gene>
    <name evidence="1" type="ORF">B296_00040153</name>
</gene>
<organism evidence="1 2">
    <name type="scientific">Ensete ventricosum</name>
    <name type="common">Abyssinian banana</name>
    <name type="synonym">Musa ensete</name>
    <dbReference type="NCBI Taxonomy" id="4639"/>
    <lineage>
        <taxon>Eukaryota</taxon>
        <taxon>Viridiplantae</taxon>
        <taxon>Streptophyta</taxon>
        <taxon>Embryophyta</taxon>
        <taxon>Tracheophyta</taxon>
        <taxon>Spermatophyta</taxon>
        <taxon>Magnoliopsida</taxon>
        <taxon>Liliopsida</taxon>
        <taxon>Zingiberales</taxon>
        <taxon>Musaceae</taxon>
        <taxon>Ensete</taxon>
    </lineage>
</organism>
<name>A0A426ZRF4_ENSVE</name>
<evidence type="ECO:0000313" key="2">
    <source>
        <dbReference type="Proteomes" id="UP000287651"/>
    </source>
</evidence>
<accession>A0A426ZRF4</accession>
<reference evidence="1 2" key="1">
    <citation type="journal article" date="2014" name="Agronomy (Basel)">
        <title>A Draft Genome Sequence for Ensete ventricosum, the Drought-Tolerant Tree Against Hunger.</title>
        <authorList>
            <person name="Harrison J."/>
            <person name="Moore K.A."/>
            <person name="Paszkiewicz K."/>
            <person name="Jones T."/>
            <person name="Grant M."/>
            <person name="Ambacheew D."/>
            <person name="Muzemil S."/>
            <person name="Studholme D.J."/>
        </authorList>
    </citation>
    <scope>NUCLEOTIDE SEQUENCE [LARGE SCALE GENOMIC DNA]</scope>
</reference>
<dbReference type="EMBL" id="AMZH03005398">
    <property type="protein sequence ID" value="RRT66491.1"/>
    <property type="molecule type" value="Genomic_DNA"/>
</dbReference>
<sequence>MSSAASAPAIVYVGASTVEKRPGTRDGVGLRKCLRKATPEQPIDASGSITRTSTEKGKGVVELEEVPEWGYTLQELCEVEDRAGADRYFTSIMTWLKAVDSEDPLAEGALHPTLPKQVYEYSSKELMNRVDMLVVWVQLEQEVGVMCSNLNEARNDRARLEGDVLSLIEAAVFLEVELKAERPKPMTAYKASRGFELGLEKMGRVPMIAIEQDLFTECPNDANVEMDLNQTFDDSTLPKK</sequence>
<evidence type="ECO:0000313" key="1">
    <source>
        <dbReference type="EMBL" id="RRT66491.1"/>
    </source>
</evidence>